<dbReference type="InterPro" id="IPR013701">
    <property type="entry name" value="Lhr-like_DEAD/DEAH_assoc"/>
</dbReference>
<dbReference type="InterPro" id="IPR001650">
    <property type="entry name" value="Helicase_C-like"/>
</dbReference>
<evidence type="ECO:0000256" key="5">
    <source>
        <dbReference type="ARBA" id="ARBA00022840"/>
    </source>
</evidence>
<evidence type="ECO:0000259" key="11">
    <source>
        <dbReference type="PROSITE" id="PS51194"/>
    </source>
</evidence>
<dbReference type="SUPFAM" id="SSF52540">
    <property type="entry name" value="P-loop containing nucleoside triphosphate hydrolases"/>
    <property type="match status" value="1"/>
</dbReference>
<evidence type="ECO:0000256" key="2">
    <source>
        <dbReference type="ARBA" id="ARBA00022763"/>
    </source>
</evidence>
<evidence type="ECO:0000313" key="13">
    <source>
        <dbReference type="Proteomes" id="UP000003980"/>
    </source>
</evidence>
<dbReference type="Pfam" id="PF00270">
    <property type="entry name" value="DEAD"/>
    <property type="match status" value="1"/>
</dbReference>
<keyword evidence="4 12" id="KW-0347">Helicase</keyword>
<keyword evidence="7" id="KW-0234">DNA repair</keyword>
<keyword evidence="6" id="KW-0238">DNA-binding</keyword>
<dbReference type="GO" id="GO:0140097">
    <property type="term" value="F:catalytic activity, acting on DNA"/>
    <property type="evidence" value="ECO:0007669"/>
    <property type="project" value="UniProtKB-ARBA"/>
</dbReference>
<dbReference type="InterPro" id="IPR045628">
    <property type="entry name" value="Lhr_WH_dom"/>
</dbReference>
<dbReference type="Gene3D" id="3.40.50.300">
    <property type="entry name" value="P-loop containing nucleotide triphosphate hydrolases"/>
    <property type="match status" value="2"/>
</dbReference>
<protein>
    <submittedName>
        <fullName evidence="12">Lhr-like helicase</fullName>
    </submittedName>
</protein>
<dbReference type="GO" id="GO:0006281">
    <property type="term" value="P:DNA repair"/>
    <property type="evidence" value="ECO:0007669"/>
    <property type="project" value="UniProtKB-KW"/>
</dbReference>
<dbReference type="STRING" id="671065.MetMK1DRAFT_00023250"/>
<evidence type="ECO:0000256" key="8">
    <source>
        <dbReference type="ARBA" id="ARBA00023235"/>
    </source>
</evidence>
<dbReference type="PIRSF" id="PIRSF037307">
    <property type="entry name" value="Lhr-like_helic_prd"/>
    <property type="match status" value="1"/>
</dbReference>
<keyword evidence="13" id="KW-1185">Reference proteome</keyword>
<accession>H2C6Y0</accession>
<dbReference type="InterPro" id="IPR017170">
    <property type="entry name" value="Lhr-like"/>
</dbReference>
<keyword evidence="8" id="KW-0413">Isomerase</keyword>
<dbReference type="HOGENOM" id="CLU_002025_0_0_2"/>
<dbReference type="PANTHER" id="PTHR47962:SF5">
    <property type="entry name" value="ATP-DEPENDENT HELICASE LHR-RELATED"/>
    <property type="match status" value="1"/>
</dbReference>
<keyword evidence="3" id="KW-0378">Hydrolase</keyword>
<evidence type="ECO:0000256" key="9">
    <source>
        <dbReference type="ARBA" id="ARBA00093467"/>
    </source>
</evidence>
<dbReference type="Pfam" id="PF08494">
    <property type="entry name" value="DEAD_assoc"/>
    <property type="match status" value="1"/>
</dbReference>
<dbReference type="Pfam" id="PF00271">
    <property type="entry name" value="Helicase_C"/>
    <property type="match status" value="1"/>
</dbReference>
<dbReference type="SMART" id="SM00487">
    <property type="entry name" value="DEXDc"/>
    <property type="match status" value="1"/>
</dbReference>
<dbReference type="GO" id="GO:0016887">
    <property type="term" value="F:ATP hydrolysis activity"/>
    <property type="evidence" value="ECO:0007669"/>
    <property type="project" value="TreeGrafter"/>
</dbReference>
<evidence type="ECO:0000259" key="10">
    <source>
        <dbReference type="PROSITE" id="PS51192"/>
    </source>
</evidence>
<evidence type="ECO:0000313" key="12">
    <source>
        <dbReference type="EMBL" id="EHP69557.1"/>
    </source>
</evidence>
<dbReference type="GO" id="GO:0005524">
    <property type="term" value="F:ATP binding"/>
    <property type="evidence" value="ECO:0007669"/>
    <property type="project" value="UniProtKB-KW"/>
</dbReference>
<dbReference type="InterPro" id="IPR052511">
    <property type="entry name" value="ATP-dep_Helicase"/>
</dbReference>
<dbReference type="PROSITE" id="PS51194">
    <property type="entry name" value="HELICASE_CTER"/>
    <property type="match status" value="1"/>
</dbReference>
<dbReference type="eggNOG" id="arCOG00557">
    <property type="taxonomic scope" value="Archaea"/>
</dbReference>
<dbReference type="InterPro" id="IPR027417">
    <property type="entry name" value="P-loop_NTPase"/>
</dbReference>
<proteinExistence type="inferred from homology"/>
<evidence type="ECO:0000256" key="6">
    <source>
        <dbReference type="ARBA" id="ARBA00023125"/>
    </source>
</evidence>
<dbReference type="InterPro" id="IPR014001">
    <property type="entry name" value="Helicase_ATP-bd"/>
</dbReference>
<dbReference type="PANTHER" id="PTHR47962">
    <property type="entry name" value="ATP-DEPENDENT HELICASE LHR-RELATED-RELATED"/>
    <property type="match status" value="1"/>
</dbReference>
<organism evidence="12 13">
    <name type="scientific">Metallosphaera yellowstonensis MK1</name>
    <dbReference type="NCBI Taxonomy" id="671065"/>
    <lineage>
        <taxon>Archaea</taxon>
        <taxon>Thermoproteota</taxon>
        <taxon>Thermoprotei</taxon>
        <taxon>Sulfolobales</taxon>
        <taxon>Sulfolobaceae</taxon>
        <taxon>Metallosphaera</taxon>
    </lineage>
</organism>
<feature type="domain" description="Helicase C-terminal" evidence="11">
    <location>
        <begin position="283"/>
        <end position="433"/>
    </location>
</feature>
<dbReference type="Pfam" id="PF19306">
    <property type="entry name" value="WHD_Lhr"/>
    <property type="match status" value="1"/>
</dbReference>
<keyword evidence="2" id="KW-0227">DNA damage</keyword>
<dbReference type="GO" id="GO:0003677">
    <property type="term" value="F:DNA binding"/>
    <property type="evidence" value="ECO:0007669"/>
    <property type="project" value="UniProtKB-KW"/>
</dbReference>
<evidence type="ECO:0000256" key="1">
    <source>
        <dbReference type="ARBA" id="ARBA00022741"/>
    </source>
</evidence>
<reference evidence="12 13" key="1">
    <citation type="submission" date="2012-01" db="EMBL/GenBank/DDBJ databases">
        <title>Improved High-Quality Draft sequence of Metallosphaera yellowstonensis MK1.</title>
        <authorList>
            <consortium name="US DOE Joint Genome Institute"/>
            <person name="Lucas S."/>
            <person name="Han J."/>
            <person name="Cheng J.-F."/>
            <person name="Goodwin L."/>
            <person name="Pitluck S."/>
            <person name="Peters L."/>
            <person name="Teshima H."/>
            <person name="Detter J.C."/>
            <person name="Han C."/>
            <person name="Tapia R."/>
            <person name="Land M."/>
            <person name="Hauser L."/>
            <person name="Kyrpides N."/>
            <person name="Kozubal M."/>
            <person name="Macur R.E."/>
            <person name="Jay Z."/>
            <person name="Inskeep W."/>
            <person name="Woyke T."/>
        </authorList>
    </citation>
    <scope>NUCLEOTIDE SEQUENCE [LARGE SCALE GENOMIC DNA]</scope>
    <source>
        <strain evidence="12 13">MK1</strain>
    </source>
</reference>
<keyword evidence="5" id="KW-0067">ATP-binding</keyword>
<evidence type="ECO:0000256" key="3">
    <source>
        <dbReference type="ARBA" id="ARBA00022801"/>
    </source>
</evidence>
<dbReference type="EMBL" id="JH597768">
    <property type="protein sequence ID" value="EHP69557.1"/>
    <property type="molecule type" value="Genomic_DNA"/>
</dbReference>
<keyword evidence="1" id="KW-0547">Nucleotide-binding</keyword>
<evidence type="ECO:0000256" key="7">
    <source>
        <dbReference type="ARBA" id="ARBA00023204"/>
    </source>
</evidence>
<sequence length="948" mass="107810">MIICEYFSTSAEQIISDCNTTNLSSHIIYFKPHHANLKIHFMSTTSQDFIRKLRESGYVNLTPIQRLAIPKVLSGTHLLIIAPTGHGKTEAAIIPIMYNIYMKRPKKISALYLTPLRALNRDIQYRLDKLGQSFQIKVSTRHGDSTRKERRDLLQDPPDLLISTPETLLYLLVDKRVRELLTGVRWVVIDEVQEMLDEKRGYELSVMLQRLRLIARNPQMIGLSATLGDVELAKTFLSTEGEVEVVKIEGIKSSQIIIEIPSYNEELVNEAVKHRLDPSLMSRLKRLKEIIEENRPVLIFTNTRETAEFLASELTTLYGLKVASHHGSLSREVRVKIEREFKEAKLDALVATSSLELGIDIGSINLVVQYMSPRQVLRLLQRVGRSGHSIEKTSRGIILPGNSLFDVLECQAIYEASKRGYIEPVIYEMNPLDVVAHEVVGMVLEGITSLDEILDIFRKSPFFRSLSLEDLKEVVEQLEAEKILVAKEGKLRLGRRSWRYYFTTNMIPDSNRSYIVVEVETGMKLGNLDNQFVTGLEEDSIFVLGGRLWKVISIEEGKVFVSRAEPKKGILPSWFGESIPVEKEISMMVYSYLSEMMDGKREGVQEVSEKIKEHVRRNYPKLGPNKIVVELVGSDLVVVHSPFGSRGNNTLGTLLSAVLGSGKGLRPTFRSDPYHVVIASVSSLSLEDIEFAIKSLREMDERYATSVLSETLKETPQFKWALFTEAQRFGAVEKGADIKLTQHVLRTFSDTVVGKEAVKELLSKHHDLSVLEALRQMDWEVVRVPSPSPLAQEFLDKLMVSSTSEDKPLILEVFKRRMLSKEILLACLICGWNQRLKVEDTPQRCPKCGSIFLTATYPEDKEALQVIRKNISGEKLRRNEAKRLSELKRVASLFSNYGRTALVAFVVRGVGPSNLGRLLSFLSQGEDVFYRELMEEEKKFLRYRKFWQ</sequence>
<dbReference type="PROSITE" id="PS51192">
    <property type="entry name" value="HELICASE_ATP_BIND_1"/>
    <property type="match status" value="1"/>
</dbReference>
<comment type="similarity">
    <text evidence="9">Belongs to the Lhr helicase family. Lhr-Core subfamily.</text>
</comment>
<evidence type="ECO:0000256" key="4">
    <source>
        <dbReference type="ARBA" id="ARBA00022806"/>
    </source>
</evidence>
<feature type="domain" description="Helicase ATP-binding" evidence="10">
    <location>
        <begin position="69"/>
        <end position="245"/>
    </location>
</feature>
<gene>
    <name evidence="12" type="ORF">MetMK1DRAFT_00023250</name>
</gene>
<name>H2C6Y0_9CREN</name>
<dbReference type="InterPro" id="IPR011545">
    <property type="entry name" value="DEAD/DEAH_box_helicase_dom"/>
</dbReference>
<dbReference type="Proteomes" id="UP000003980">
    <property type="component" value="Unassembled WGS sequence"/>
</dbReference>
<dbReference type="GO" id="GO:0004386">
    <property type="term" value="F:helicase activity"/>
    <property type="evidence" value="ECO:0007669"/>
    <property type="project" value="UniProtKB-KW"/>
</dbReference>
<dbReference type="SMART" id="SM00490">
    <property type="entry name" value="HELICc"/>
    <property type="match status" value="1"/>
</dbReference>
<dbReference type="AlphaFoldDB" id="H2C6Y0"/>